<name>A0ABY5P7I2_9LACT</name>
<reference evidence="1 2" key="1">
    <citation type="submission" date="2022-08" db="EMBL/GenBank/DDBJ databases">
        <title>Aerococcaceae sp. nov isolated from spoiled eye mask.</title>
        <authorList>
            <person name="Zhou G."/>
            <person name="Xie X.-B."/>
            <person name="Shi Q.-S."/>
            <person name="Wang Y.-S."/>
            <person name="Wen X."/>
            <person name="Peng H."/>
            <person name="Yang X.-J."/>
            <person name="Tao H.-B."/>
            <person name="Huang X.-M."/>
        </authorList>
    </citation>
    <scope>NUCLEOTIDE SEQUENCE [LARGE SCALE GENOMIC DNA]</scope>
    <source>
        <strain evidence="2">DM20194951</strain>
    </source>
</reference>
<dbReference type="NCBIfam" id="TIGR00022">
    <property type="entry name" value="YhcH/YjgK/YiaL family protein"/>
    <property type="match status" value="1"/>
</dbReference>
<evidence type="ECO:0000313" key="1">
    <source>
        <dbReference type="EMBL" id="UUX34686.1"/>
    </source>
</evidence>
<dbReference type="Proteomes" id="UP001315967">
    <property type="component" value="Chromosome"/>
</dbReference>
<proteinExistence type="predicted"/>
<keyword evidence="2" id="KW-1185">Reference proteome</keyword>
<dbReference type="SUPFAM" id="SSF51197">
    <property type="entry name" value="Clavaminate synthase-like"/>
    <property type="match status" value="1"/>
</dbReference>
<dbReference type="InterPro" id="IPR037012">
    <property type="entry name" value="NanQ/TabA/YiaL_sf"/>
</dbReference>
<dbReference type="PANTHER" id="PTHR34986">
    <property type="entry name" value="EVOLVED BETA-GALACTOSIDASE SUBUNIT BETA"/>
    <property type="match status" value="1"/>
</dbReference>
<gene>
    <name evidence="1" type="ORF">NRE15_03270</name>
</gene>
<dbReference type="Gene3D" id="2.60.120.370">
    <property type="entry name" value="YhcH/YjgK/YiaL"/>
    <property type="match status" value="1"/>
</dbReference>
<sequence>MIIDTMDHLKHYPEIFEKIETVLETILKQTDYELGQQFPFEHGFYFFGKDKTLAADLGDYEAHRKYIDIQILLKGNELLYWNPIESLDEVIPYDAEKDIIFYDGSVDNPFSITAGTAYILFPWDAHKAARHIDQASDYEKVVIKLEIV</sequence>
<accession>A0ABY5P7I2</accession>
<evidence type="ECO:0000313" key="2">
    <source>
        <dbReference type="Proteomes" id="UP001315967"/>
    </source>
</evidence>
<dbReference type="Pfam" id="PF04074">
    <property type="entry name" value="DUF386"/>
    <property type="match status" value="1"/>
</dbReference>
<dbReference type="EMBL" id="CP102453">
    <property type="protein sequence ID" value="UUX34686.1"/>
    <property type="molecule type" value="Genomic_DNA"/>
</dbReference>
<protein>
    <submittedName>
        <fullName evidence="1">YhcH/YjgK/YiaL family protein</fullName>
    </submittedName>
</protein>
<dbReference type="RefSeq" id="WP_313794187.1">
    <property type="nucleotide sequence ID" value="NZ_CP102453.1"/>
</dbReference>
<dbReference type="PANTHER" id="PTHR34986:SF1">
    <property type="entry name" value="PROTEIN YIAL"/>
    <property type="match status" value="1"/>
</dbReference>
<dbReference type="InterPro" id="IPR004375">
    <property type="entry name" value="NanQ/TabA/YiaL"/>
</dbReference>
<organism evidence="1 2">
    <name type="scientific">Fundicoccus culcitae</name>
    <dbReference type="NCBI Taxonomy" id="2969821"/>
    <lineage>
        <taxon>Bacteria</taxon>
        <taxon>Bacillati</taxon>
        <taxon>Bacillota</taxon>
        <taxon>Bacilli</taxon>
        <taxon>Lactobacillales</taxon>
        <taxon>Aerococcaceae</taxon>
        <taxon>Fundicoccus</taxon>
    </lineage>
</organism>